<organism evidence="1 2">
    <name type="scientific">Puccinia sorghi</name>
    <dbReference type="NCBI Taxonomy" id="27349"/>
    <lineage>
        <taxon>Eukaryota</taxon>
        <taxon>Fungi</taxon>
        <taxon>Dikarya</taxon>
        <taxon>Basidiomycota</taxon>
        <taxon>Pucciniomycotina</taxon>
        <taxon>Pucciniomycetes</taxon>
        <taxon>Pucciniales</taxon>
        <taxon>Pucciniaceae</taxon>
        <taxon>Puccinia</taxon>
    </lineage>
</organism>
<reference evidence="1 2" key="1">
    <citation type="submission" date="2015-08" db="EMBL/GenBank/DDBJ databases">
        <title>Next Generation Sequencing and Analysis of the Genome of Puccinia sorghi L Schw, the Causal Agent of Maize Common Rust.</title>
        <authorList>
            <person name="Rochi L."/>
            <person name="Burguener G."/>
            <person name="Darino M."/>
            <person name="Turjanski A."/>
            <person name="Kreff E."/>
            <person name="Dieguez M.J."/>
            <person name="Sacco F."/>
        </authorList>
    </citation>
    <scope>NUCLEOTIDE SEQUENCE [LARGE SCALE GENOMIC DNA]</scope>
    <source>
        <strain evidence="1 2">RO10H11247</strain>
    </source>
</reference>
<keyword evidence="2" id="KW-1185">Reference proteome</keyword>
<sequence>MEYNSVEESKSMTTSMPITSTLYEKWLNHLNESTPGKSVHHIPGSETSSHKVLKQFVVSKPIFRDGQNKSYTAKGSHKGNSYIHFRLGVRELVGSIQQLFHSDQIPGTTFFEVALFVPPDPLDGVSDPFNAISTLHYQLLTRPNPPQTIVINPKHLVGHVAVLTNPPGVFCVEVETFSVAVVHHLGLSRE</sequence>
<dbReference type="EMBL" id="LAVV01008726">
    <property type="protein sequence ID" value="KNZ52074.1"/>
    <property type="molecule type" value="Genomic_DNA"/>
</dbReference>
<comment type="caution">
    <text evidence="1">The sequence shown here is derived from an EMBL/GenBank/DDBJ whole genome shotgun (WGS) entry which is preliminary data.</text>
</comment>
<proteinExistence type="predicted"/>
<dbReference type="Proteomes" id="UP000037035">
    <property type="component" value="Unassembled WGS sequence"/>
</dbReference>
<evidence type="ECO:0000313" key="2">
    <source>
        <dbReference type="Proteomes" id="UP000037035"/>
    </source>
</evidence>
<dbReference type="STRING" id="27349.A0A0L6UUA2"/>
<accession>A0A0L6UUA2</accession>
<dbReference type="AlphaFoldDB" id="A0A0L6UUA2"/>
<name>A0A0L6UUA2_9BASI</name>
<dbReference type="OrthoDB" id="10349134at2759"/>
<evidence type="ECO:0000313" key="1">
    <source>
        <dbReference type="EMBL" id="KNZ52074.1"/>
    </source>
</evidence>
<protein>
    <submittedName>
        <fullName evidence="1">Uncharacterized protein</fullName>
    </submittedName>
</protein>
<dbReference type="VEuPathDB" id="FungiDB:VP01_3701g3"/>
<gene>
    <name evidence="1" type="ORF">VP01_3701g3</name>
</gene>